<protein>
    <recommendedName>
        <fullName evidence="5">Phage tail tape measure protein</fullName>
    </recommendedName>
</protein>
<feature type="compositionally biased region" description="Gly residues" evidence="1">
    <location>
        <begin position="284"/>
        <end position="296"/>
    </location>
</feature>
<dbReference type="RefSeq" id="WP_161743113.1">
    <property type="nucleotide sequence ID" value="NZ_JAAAMV010000005.1"/>
</dbReference>
<keyword evidence="2" id="KW-1133">Transmembrane helix</keyword>
<accession>A0ABW9XNW9</accession>
<keyword evidence="4" id="KW-1185">Reference proteome</keyword>
<feature type="compositionally biased region" description="Low complexity" evidence="1">
    <location>
        <begin position="273"/>
        <end position="283"/>
    </location>
</feature>
<gene>
    <name evidence="3" type="ORF">GT019_10600</name>
</gene>
<evidence type="ECO:0000256" key="2">
    <source>
        <dbReference type="SAM" id="Phobius"/>
    </source>
</evidence>
<feature type="compositionally biased region" description="Low complexity" evidence="1">
    <location>
        <begin position="94"/>
        <end position="107"/>
    </location>
</feature>
<keyword evidence="2" id="KW-0812">Transmembrane</keyword>
<dbReference type="Proteomes" id="UP000665561">
    <property type="component" value="Unassembled WGS sequence"/>
</dbReference>
<feature type="transmembrane region" description="Helical" evidence="2">
    <location>
        <begin position="418"/>
        <end position="438"/>
    </location>
</feature>
<dbReference type="EMBL" id="JAAAMV010000005">
    <property type="protein sequence ID" value="NBD24320.1"/>
    <property type="molecule type" value="Genomic_DNA"/>
</dbReference>
<evidence type="ECO:0000256" key="1">
    <source>
        <dbReference type="SAM" id="MobiDB-lite"/>
    </source>
</evidence>
<feature type="region of interest" description="Disordered" evidence="1">
    <location>
        <begin position="260"/>
        <end position="296"/>
    </location>
</feature>
<proteinExistence type="predicted"/>
<sequence length="637" mass="65268">MASITGSLQAMNKMTAVLDSVAAPLNKVNAVIGNMAKIADITIGAISSIAKTMGETGDKSSGMSSALGKVSEIIGTVTGSMNDINAIVNNASKPAGDAAEPPGAAAAEPPPAVPVPAEASAEGEPAGSSQLTIVLDKLTESLDKMTGAIASASRAVDVTISRLSTMSRTMTKSVTTTSSWSVSLAKTVDGTSRMALSLSKVTSSTATVTRSMEQASAVMASASESISGPLAGESGGAVKSIEAASGSGKELQAVSDNLNAGRAQTGPVTDLVPGPAAADAAPGGEPGAEGGAEAGGGAAETMLQKVDALKTSFTNLGQLAQDNLLPVAQTLKDTFEGSQFQPFFDGMYSGLTSVIQYLGMAAQAMEFVSAVIEVWTAAQEILNVVMSMNPIALIILLVVALIAAFLAIIAALKPVREFFAAVFREIGEILAAAVGFYIDMWTGFINLFIEGLNTLLAGVGKVAGFLGKIIGKDIKMDIEIPEVDSSKLKASVQGGIKGAFNSVANATENFDITKHQFKPEKITPPEPPAISKIPDRGTLLTPGISPPGPSGGKLPNIDRVGSVGNIDSKVDVSSEDIKMMRDLAEMKSIQNYVTLTPTVNVTTGNITKEADVDEVIKRINDHMSGEIEASAQGAYGK</sequence>
<feature type="transmembrane region" description="Helical" evidence="2">
    <location>
        <begin position="391"/>
        <end position="411"/>
    </location>
</feature>
<evidence type="ECO:0000313" key="3">
    <source>
        <dbReference type="EMBL" id="NBD24320.1"/>
    </source>
</evidence>
<organism evidence="3 4">
    <name type="scientific">Paenibacillus glycinis</name>
    <dbReference type="NCBI Taxonomy" id="2697035"/>
    <lineage>
        <taxon>Bacteria</taxon>
        <taxon>Bacillati</taxon>
        <taxon>Bacillota</taxon>
        <taxon>Bacilli</taxon>
        <taxon>Bacillales</taxon>
        <taxon>Paenibacillaceae</taxon>
        <taxon>Paenibacillus</taxon>
    </lineage>
</organism>
<feature type="region of interest" description="Disordered" evidence="1">
    <location>
        <begin position="92"/>
        <end position="128"/>
    </location>
</feature>
<reference evidence="3 4" key="1">
    <citation type="submission" date="2020-01" db="EMBL/GenBank/DDBJ databases">
        <title>Paenibacillus soybeanensis sp. nov. isolated from the nodules of soybean (Glycine max(L.) Merr).</title>
        <authorList>
            <person name="Wang H."/>
        </authorList>
    </citation>
    <scope>NUCLEOTIDE SEQUENCE [LARGE SCALE GENOMIC DNA]</scope>
    <source>
        <strain evidence="3 4">T1</strain>
    </source>
</reference>
<evidence type="ECO:0008006" key="5">
    <source>
        <dbReference type="Google" id="ProtNLM"/>
    </source>
</evidence>
<keyword evidence="2" id="KW-0472">Membrane</keyword>
<evidence type="ECO:0000313" key="4">
    <source>
        <dbReference type="Proteomes" id="UP000665561"/>
    </source>
</evidence>
<comment type="caution">
    <text evidence="3">The sequence shown here is derived from an EMBL/GenBank/DDBJ whole genome shotgun (WGS) entry which is preliminary data.</text>
</comment>
<name>A0ABW9XNW9_9BACL</name>
<feature type="compositionally biased region" description="Low complexity" evidence="1">
    <location>
        <begin position="115"/>
        <end position="128"/>
    </location>
</feature>